<name>A0AAQ3Q3B4_9LILI</name>
<dbReference type="AlphaFoldDB" id="A0AAQ3Q3B4"/>
<evidence type="ECO:0000313" key="3">
    <source>
        <dbReference type="Proteomes" id="UP001327560"/>
    </source>
</evidence>
<feature type="compositionally biased region" description="Basic and acidic residues" evidence="1">
    <location>
        <begin position="112"/>
        <end position="122"/>
    </location>
</feature>
<dbReference type="PANTHER" id="PTHR35167">
    <property type="entry name" value="OS05G0216466 PROTEIN"/>
    <property type="match status" value="1"/>
</dbReference>
<proteinExistence type="predicted"/>
<feature type="region of interest" description="Disordered" evidence="1">
    <location>
        <begin position="33"/>
        <end position="122"/>
    </location>
</feature>
<evidence type="ECO:0000256" key="1">
    <source>
        <dbReference type="SAM" id="MobiDB-lite"/>
    </source>
</evidence>
<keyword evidence="3" id="KW-1185">Reference proteome</keyword>
<dbReference type="PANTHER" id="PTHR35167:SF3">
    <property type="entry name" value="OS05G0216466 PROTEIN"/>
    <property type="match status" value="1"/>
</dbReference>
<dbReference type="EMBL" id="CP136890">
    <property type="protein sequence ID" value="WOK94674.1"/>
    <property type="molecule type" value="Genomic_DNA"/>
</dbReference>
<organism evidence="2 3">
    <name type="scientific">Canna indica</name>
    <name type="common">Indian-shot</name>
    <dbReference type="NCBI Taxonomy" id="4628"/>
    <lineage>
        <taxon>Eukaryota</taxon>
        <taxon>Viridiplantae</taxon>
        <taxon>Streptophyta</taxon>
        <taxon>Embryophyta</taxon>
        <taxon>Tracheophyta</taxon>
        <taxon>Spermatophyta</taxon>
        <taxon>Magnoliopsida</taxon>
        <taxon>Liliopsida</taxon>
        <taxon>Zingiberales</taxon>
        <taxon>Cannaceae</taxon>
        <taxon>Canna</taxon>
    </lineage>
</organism>
<gene>
    <name evidence="2" type="ORF">Cni_G03379</name>
</gene>
<evidence type="ECO:0000313" key="2">
    <source>
        <dbReference type="EMBL" id="WOK94674.1"/>
    </source>
</evidence>
<accession>A0AAQ3Q3B4</accession>
<reference evidence="2 3" key="1">
    <citation type="submission" date="2023-10" db="EMBL/GenBank/DDBJ databases">
        <title>Chromosome-scale genome assembly provides insights into flower coloration mechanisms of Canna indica.</title>
        <authorList>
            <person name="Li C."/>
        </authorList>
    </citation>
    <scope>NUCLEOTIDE SEQUENCE [LARGE SCALE GENOMIC DNA]</scope>
    <source>
        <tissue evidence="2">Flower</tissue>
    </source>
</reference>
<sequence length="122" mass="13096">METLARSDHLLPSSSARRDLFTDTEVAAAEQLVQLSGSSGDADPDAVPSTSAASASSSPRSVNARPPAPPPPEALLLEAEDEEEEVGPRRRKKRYRSIAEIYASTDPVAVRRGGDKRGRTKR</sequence>
<dbReference type="Proteomes" id="UP001327560">
    <property type="component" value="Chromosome 1"/>
</dbReference>
<feature type="compositionally biased region" description="Low complexity" evidence="1">
    <location>
        <begin position="45"/>
        <end position="65"/>
    </location>
</feature>
<protein>
    <submittedName>
        <fullName evidence="2">Uncharacterized protein</fullName>
    </submittedName>
</protein>